<dbReference type="Gene3D" id="2.170.270.10">
    <property type="entry name" value="SET domain"/>
    <property type="match status" value="1"/>
</dbReference>
<dbReference type="Pfam" id="PF00856">
    <property type="entry name" value="SET"/>
    <property type="match status" value="1"/>
</dbReference>
<dbReference type="AlphaFoldDB" id="A0A2T3B9Y0"/>
<keyword evidence="2 4" id="KW-0863">Zinc-finger</keyword>
<dbReference type="InterPro" id="IPR002893">
    <property type="entry name" value="Znf_MYND"/>
</dbReference>
<dbReference type="GO" id="GO:0005634">
    <property type="term" value="C:nucleus"/>
    <property type="evidence" value="ECO:0007669"/>
    <property type="project" value="TreeGrafter"/>
</dbReference>
<evidence type="ECO:0000256" key="3">
    <source>
        <dbReference type="ARBA" id="ARBA00022833"/>
    </source>
</evidence>
<evidence type="ECO:0000259" key="5">
    <source>
        <dbReference type="PROSITE" id="PS50280"/>
    </source>
</evidence>
<dbReference type="InterPro" id="IPR050869">
    <property type="entry name" value="H3K4_H4K5_MeTrfase"/>
</dbReference>
<keyword evidence="8" id="KW-1185">Reference proteome</keyword>
<dbReference type="EMBL" id="KZ679007">
    <property type="protein sequence ID" value="PSS25132.1"/>
    <property type="molecule type" value="Genomic_DNA"/>
</dbReference>
<feature type="domain" description="MYND-type" evidence="6">
    <location>
        <begin position="50"/>
        <end position="90"/>
    </location>
</feature>
<name>A0A2T3B9Y0_AMORE</name>
<dbReference type="RefSeq" id="XP_024723731.1">
    <property type="nucleotide sequence ID" value="XM_024863341.1"/>
</dbReference>
<evidence type="ECO:0000313" key="8">
    <source>
        <dbReference type="Proteomes" id="UP000241818"/>
    </source>
</evidence>
<dbReference type="PROSITE" id="PS50280">
    <property type="entry name" value="SET"/>
    <property type="match status" value="1"/>
</dbReference>
<feature type="domain" description="SET" evidence="5">
    <location>
        <begin position="1"/>
        <end position="233"/>
    </location>
</feature>
<dbReference type="GO" id="GO:0008270">
    <property type="term" value="F:zinc ion binding"/>
    <property type="evidence" value="ECO:0007669"/>
    <property type="project" value="UniProtKB-KW"/>
</dbReference>
<dbReference type="InParanoid" id="A0A2T3B9Y0"/>
<dbReference type="Gene3D" id="1.10.220.160">
    <property type="match status" value="1"/>
</dbReference>
<keyword evidence="3" id="KW-0862">Zinc</keyword>
<organism evidence="7 8">
    <name type="scientific">Amorphotheca resinae ATCC 22711</name>
    <dbReference type="NCBI Taxonomy" id="857342"/>
    <lineage>
        <taxon>Eukaryota</taxon>
        <taxon>Fungi</taxon>
        <taxon>Dikarya</taxon>
        <taxon>Ascomycota</taxon>
        <taxon>Pezizomycotina</taxon>
        <taxon>Leotiomycetes</taxon>
        <taxon>Helotiales</taxon>
        <taxon>Amorphothecaceae</taxon>
        <taxon>Amorphotheca</taxon>
    </lineage>
</organism>
<dbReference type="PANTHER" id="PTHR12197">
    <property type="entry name" value="HISTONE-LYSINE N-METHYLTRANSFERASE SMYD"/>
    <property type="match status" value="1"/>
</dbReference>
<reference evidence="7 8" key="1">
    <citation type="journal article" date="2018" name="New Phytol.">
        <title>Comparative genomics and transcriptomics depict ericoid mycorrhizal fungi as versatile saprotrophs and plant mutualists.</title>
        <authorList>
            <person name="Martino E."/>
            <person name="Morin E."/>
            <person name="Grelet G.A."/>
            <person name="Kuo A."/>
            <person name="Kohler A."/>
            <person name="Daghino S."/>
            <person name="Barry K.W."/>
            <person name="Cichocki N."/>
            <person name="Clum A."/>
            <person name="Dockter R.B."/>
            <person name="Hainaut M."/>
            <person name="Kuo R.C."/>
            <person name="LaButti K."/>
            <person name="Lindahl B.D."/>
            <person name="Lindquist E.A."/>
            <person name="Lipzen A."/>
            <person name="Khouja H.R."/>
            <person name="Magnuson J."/>
            <person name="Murat C."/>
            <person name="Ohm R.A."/>
            <person name="Singer S.W."/>
            <person name="Spatafora J.W."/>
            <person name="Wang M."/>
            <person name="Veneault-Fourrey C."/>
            <person name="Henrissat B."/>
            <person name="Grigoriev I.V."/>
            <person name="Martin F.M."/>
            <person name="Perotto S."/>
        </authorList>
    </citation>
    <scope>NUCLEOTIDE SEQUENCE [LARGE SCALE GENOMIC DNA]</scope>
    <source>
        <strain evidence="7 8">ATCC 22711</strain>
    </source>
</reference>
<dbReference type="SMART" id="SM00317">
    <property type="entry name" value="SET"/>
    <property type="match status" value="1"/>
</dbReference>
<dbReference type="Pfam" id="PF01753">
    <property type="entry name" value="zf-MYND"/>
    <property type="match status" value="1"/>
</dbReference>
<dbReference type="InterPro" id="IPR001214">
    <property type="entry name" value="SET_dom"/>
</dbReference>
<dbReference type="Gene3D" id="6.10.140.2220">
    <property type="match status" value="1"/>
</dbReference>
<accession>A0A2T3B9Y0</accession>
<dbReference type="Proteomes" id="UP000241818">
    <property type="component" value="Unassembled WGS sequence"/>
</dbReference>
<dbReference type="SUPFAM" id="SSF82199">
    <property type="entry name" value="SET domain"/>
    <property type="match status" value="1"/>
</dbReference>
<evidence type="ECO:0000256" key="1">
    <source>
        <dbReference type="ARBA" id="ARBA00022723"/>
    </source>
</evidence>
<gene>
    <name evidence="7" type="ORF">M430DRAFT_15864</name>
</gene>
<evidence type="ECO:0000256" key="2">
    <source>
        <dbReference type="ARBA" id="ARBA00022771"/>
    </source>
</evidence>
<dbReference type="PROSITE" id="PS50865">
    <property type="entry name" value="ZF_MYND_2"/>
    <property type="match status" value="1"/>
</dbReference>
<dbReference type="PROSITE" id="PS01360">
    <property type="entry name" value="ZF_MYND_1"/>
    <property type="match status" value="1"/>
</dbReference>
<protein>
    <submittedName>
        <fullName evidence="7">Uncharacterized protein</fullName>
    </submittedName>
</protein>
<evidence type="ECO:0000259" key="6">
    <source>
        <dbReference type="PROSITE" id="PS50865"/>
    </source>
</evidence>
<dbReference type="InterPro" id="IPR046341">
    <property type="entry name" value="SET_dom_sf"/>
</dbReference>
<keyword evidence="1" id="KW-0479">Metal-binding</keyword>
<proteinExistence type="predicted"/>
<dbReference type="PANTHER" id="PTHR12197:SF251">
    <property type="entry name" value="EG:BACR7C10.4 PROTEIN"/>
    <property type="match status" value="1"/>
</dbReference>
<dbReference type="STRING" id="857342.A0A2T3B9Y0"/>
<evidence type="ECO:0000256" key="4">
    <source>
        <dbReference type="PROSITE-ProRule" id="PRU00134"/>
    </source>
</evidence>
<evidence type="ECO:0000313" key="7">
    <source>
        <dbReference type="EMBL" id="PSS25132.1"/>
    </source>
</evidence>
<dbReference type="GeneID" id="36571422"/>
<dbReference type="OrthoDB" id="5945798at2759"/>
<sequence>MNINNTKVVKYPELGNGLAATRDLEAGEVIIRIAKPFLIVVENAALDRVCSECLFESENGLKRCTGCKVVQYCSIACQAAAWKAIHKEECKIYRKLPQIAPTAVRGLIQLLLRKEIGTSPDPRWAGLEGHVAELQKQKRWDEIVLQAKAAVEWTKSPQTCMETAINMLCRMATNAFRVTLADSTPIGLCFEPVVSLANHSCTPNATIIFDGRQLTLRTLDPIKKGDQVFVSYIDTTQTREERRHELKDRYFFTCHCEKCEQDDGPYHTFLKSQSIPYPPLDLFISQEEIRNFAQARCSDASATKVPDILPKVQDLLTRSRNPSISSAQQFSLLQTALRTCEPLQRTQQVAQPPYPQVLHELYLHYLSDQSTYTQALRILLYLYLHSDVYTYPQPHHPVRVIRLYTIAKLLQNVPELGDVDFISANQVLLLCVRELVRKSHGEETSFGREVREALADVEAVQRTRGGVGSALNAWVLGVGEEAQRRDGKEYARKIFEGLRDLAGSALDGVRK</sequence>